<evidence type="ECO:0000313" key="1">
    <source>
        <dbReference type="EMBL" id="SLN16910.1"/>
    </source>
</evidence>
<name>A0A1X6YCP7_9RHOB</name>
<dbReference type="Proteomes" id="UP000193061">
    <property type="component" value="Unassembled WGS sequence"/>
</dbReference>
<gene>
    <name evidence="1" type="ORF">ROA7450_00492</name>
</gene>
<dbReference type="InterPro" id="IPR021556">
    <property type="entry name" value="DUF2950"/>
</dbReference>
<protein>
    <recommendedName>
        <fullName evidence="3">DUF2950 domain-containing protein</fullName>
    </recommendedName>
</protein>
<dbReference type="AlphaFoldDB" id="A0A1X6YCP7"/>
<dbReference type="EMBL" id="FWFX01000001">
    <property type="protein sequence ID" value="SLN16910.1"/>
    <property type="molecule type" value="Genomic_DNA"/>
</dbReference>
<dbReference type="Pfam" id="PF11453">
    <property type="entry name" value="DUF2950"/>
    <property type="match status" value="1"/>
</dbReference>
<dbReference type="RefSeq" id="WP_085804056.1">
    <property type="nucleotide sequence ID" value="NZ_FWFX01000001.1"/>
</dbReference>
<keyword evidence="2" id="KW-1185">Reference proteome</keyword>
<dbReference type="OrthoDB" id="108782at2"/>
<evidence type="ECO:0000313" key="2">
    <source>
        <dbReference type="Proteomes" id="UP000193061"/>
    </source>
</evidence>
<sequence>MMGRLSQIAFVTLSTVTFGQTLWADGAPVYATPQAALEALVAGLETGDAQVAVDAMDPAVADLMRVEDEGATQQNMASLLALYREGYRFVPAENAVVIELGEDGWPFPVPLMQVESGWSYDALAAEDELLARQIGGNEIAIIEALEGYVELQSEFRQTDQDGDGVMEFAASIISSPDNRDGLFWDGENSLIGDLAARANLDGFEEGGEDAAADPFNGYYFRLLKAQGDAAPGGAMPYMVNGNMVAGHALLAVPAEYGVTGVHSFQISESGVVWEADLGPESLEAAIEVVVFNPDENWSALTN</sequence>
<accession>A0A1X6YCP7</accession>
<reference evidence="1 2" key="1">
    <citation type="submission" date="2017-03" db="EMBL/GenBank/DDBJ databases">
        <authorList>
            <person name="Afonso C.L."/>
            <person name="Miller P.J."/>
            <person name="Scott M.A."/>
            <person name="Spackman E."/>
            <person name="Goraichik I."/>
            <person name="Dimitrov K.M."/>
            <person name="Suarez D.L."/>
            <person name="Swayne D.E."/>
        </authorList>
    </citation>
    <scope>NUCLEOTIDE SEQUENCE [LARGE SCALE GENOMIC DNA]</scope>
    <source>
        <strain evidence="1 2">CECT 7450</strain>
    </source>
</reference>
<proteinExistence type="predicted"/>
<evidence type="ECO:0008006" key="3">
    <source>
        <dbReference type="Google" id="ProtNLM"/>
    </source>
</evidence>
<organism evidence="1 2">
    <name type="scientific">Roseovarius albus</name>
    <dbReference type="NCBI Taxonomy" id="1247867"/>
    <lineage>
        <taxon>Bacteria</taxon>
        <taxon>Pseudomonadati</taxon>
        <taxon>Pseudomonadota</taxon>
        <taxon>Alphaproteobacteria</taxon>
        <taxon>Rhodobacterales</taxon>
        <taxon>Roseobacteraceae</taxon>
        <taxon>Roseovarius</taxon>
    </lineage>
</organism>